<dbReference type="PANTHER" id="PTHR43694">
    <property type="entry name" value="RIBONUCLEASE J"/>
    <property type="match status" value="1"/>
</dbReference>
<keyword evidence="9" id="KW-0698">rRNA processing</keyword>
<dbReference type="SMART" id="SM00849">
    <property type="entry name" value="Lactamase_B"/>
    <property type="match status" value="1"/>
</dbReference>
<dbReference type="Pfam" id="PF17770">
    <property type="entry name" value="RNase_J_C"/>
    <property type="match status" value="1"/>
</dbReference>
<evidence type="ECO:0000256" key="2">
    <source>
        <dbReference type="ARBA" id="ARBA00022722"/>
    </source>
</evidence>
<evidence type="ECO:0000256" key="4">
    <source>
        <dbReference type="ARBA" id="ARBA00022759"/>
    </source>
</evidence>
<evidence type="ECO:0000256" key="6">
    <source>
        <dbReference type="ARBA" id="ARBA00022833"/>
    </source>
</evidence>
<name>A0ABQ0C6U4_9PROT</name>
<evidence type="ECO:0000256" key="8">
    <source>
        <dbReference type="ARBA" id="ARBA00022884"/>
    </source>
</evidence>
<evidence type="ECO:0000313" key="11">
    <source>
        <dbReference type="EMBL" id="GAB0056608.1"/>
    </source>
</evidence>
<evidence type="ECO:0000256" key="3">
    <source>
        <dbReference type="ARBA" id="ARBA00022723"/>
    </source>
</evidence>
<feature type="domain" description="Metallo-beta-lactamase" evidence="10">
    <location>
        <begin position="21"/>
        <end position="216"/>
    </location>
</feature>
<protein>
    <recommendedName>
        <fullName evidence="9">Ribonuclease J</fullName>
        <shortName evidence="9">RNase J</shortName>
        <ecNumber evidence="9">3.1.-.-</ecNumber>
    </recommendedName>
</protein>
<dbReference type="InterPro" id="IPR041636">
    <property type="entry name" value="RNase_J_C"/>
</dbReference>
<evidence type="ECO:0000256" key="7">
    <source>
        <dbReference type="ARBA" id="ARBA00022839"/>
    </source>
</evidence>
<dbReference type="Pfam" id="PF22505">
    <property type="entry name" value="RNase_J_b_CASP"/>
    <property type="match status" value="1"/>
</dbReference>
<keyword evidence="1 9" id="KW-0963">Cytoplasm</keyword>
<dbReference type="Gene3D" id="3.10.20.580">
    <property type="match status" value="1"/>
</dbReference>
<dbReference type="InterPro" id="IPR011108">
    <property type="entry name" value="RMMBL"/>
</dbReference>
<accession>A0ABQ0C6U4</accession>
<dbReference type="Pfam" id="PF07521">
    <property type="entry name" value="RMMBL"/>
    <property type="match status" value="1"/>
</dbReference>
<keyword evidence="12" id="KW-1185">Reference proteome</keyword>
<dbReference type="EMBL" id="BAAFGK010000004">
    <property type="protein sequence ID" value="GAB0056608.1"/>
    <property type="molecule type" value="Genomic_DNA"/>
</dbReference>
<comment type="function">
    <text evidence="9">An RNase that has 5'-3' exonuclease and possibly endonuclease activity. Involved in maturation of rRNA and in some organisms also mRNA maturation and/or decay.</text>
</comment>
<evidence type="ECO:0000256" key="5">
    <source>
        <dbReference type="ARBA" id="ARBA00022801"/>
    </source>
</evidence>
<evidence type="ECO:0000256" key="1">
    <source>
        <dbReference type="ARBA" id="ARBA00022490"/>
    </source>
</evidence>
<reference evidence="11 12" key="1">
    <citation type="submission" date="2024-05" db="EMBL/GenBank/DDBJ databases">
        <authorList>
            <consortium name="Candidatus Magnetaquicoccaceae bacterium FCR-1 genome sequencing consortium"/>
            <person name="Shimoshige H."/>
            <person name="Shimamura S."/>
            <person name="Taoka A."/>
            <person name="Kobayashi H."/>
            <person name="Maekawa T."/>
        </authorList>
    </citation>
    <scope>NUCLEOTIDE SEQUENCE [LARGE SCALE GENOMIC DNA]</scope>
    <source>
        <strain evidence="11 12">FCR-1</strain>
    </source>
</reference>
<dbReference type="SUPFAM" id="SSF56281">
    <property type="entry name" value="Metallo-hydrolase/oxidoreductase"/>
    <property type="match status" value="1"/>
</dbReference>
<dbReference type="InterPro" id="IPR001587">
    <property type="entry name" value="RNase_J_CS"/>
</dbReference>
<dbReference type="PROSITE" id="PS01292">
    <property type="entry name" value="UPF0036"/>
    <property type="match status" value="1"/>
</dbReference>
<dbReference type="InterPro" id="IPR001279">
    <property type="entry name" value="Metallo-B-lactamas"/>
</dbReference>
<dbReference type="EC" id="3.1.-.-" evidence="9"/>
<dbReference type="GO" id="GO:0016787">
    <property type="term" value="F:hydrolase activity"/>
    <property type="evidence" value="ECO:0007669"/>
    <property type="project" value="UniProtKB-KW"/>
</dbReference>
<keyword evidence="5 9" id="KW-0378">Hydrolase</keyword>
<comment type="similarity">
    <text evidence="9">Belongs to the metallo-beta-lactamase superfamily. RNA-metabolizing metallo-beta-lactamase-like family. Bacterial RNase J subfamily.</text>
</comment>
<comment type="subunit">
    <text evidence="9">Homodimer, may be a subunit of the RNA degradosome.</text>
</comment>
<dbReference type="PIRSF" id="PIRSF004803">
    <property type="entry name" value="RnjA"/>
    <property type="match status" value="1"/>
</dbReference>
<gene>
    <name evidence="11" type="primary">rnj1</name>
    <name evidence="9" type="synonym">rnj</name>
    <name evidence="11" type="ORF">SIID45300_00916</name>
</gene>
<dbReference type="Gene3D" id="3.40.50.10710">
    <property type="entry name" value="Metallo-hydrolase/oxidoreductase"/>
    <property type="match status" value="1"/>
</dbReference>
<proteinExistence type="inferred from homology"/>
<dbReference type="RefSeq" id="WP_420904332.1">
    <property type="nucleotide sequence ID" value="NZ_BAAFGK010000004.1"/>
</dbReference>
<keyword evidence="8 9" id="KW-0694">RNA-binding</keyword>
<dbReference type="CDD" id="cd07714">
    <property type="entry name" value="RNaseJ_MBL-fold"/>
    <property type="match status" value="1"/>
</dbReference>
<sequence>MSKHPLAPMEIMPLGGLGEIGMNLMVYGYENKLLVVDCGLTFPSPETPGVDFVIPDVRYLVENRERIVGIVLTHGHEDHIGAMPYIWPLLDVPIHATAMTLGLLEGKFREHGLLNQAEMIQAKHRQPVQIGPFNVTFLHVTHSIVDSSALAIRTPLGTIVHTGDFKIDHTPVNDRPTDLYSFAQLGEKGVLALLSDSTNINRSGSTIPEQTVSEAFAKLFPRAKGLLIVATFSSNIQRIQQVMEAAVAANRKVLLNGRSMVANVNVARSLGYIDIPDDLLIDIRKFNSYPRHQVMVISTGSQGEPNSSLVRIATGEHQDIDIRPGDMVMLSSRFIPGNEGSIWSLINLLFKRGAEVIHEKTHPEVHVSGHAPRDDLQLMLALTRPRFFIPMHGERRHLQSHRDLAIRMGIPPERALVIENGDRAVLDRDSLRVDGTIPSGRVFVDGKGVGDVGDIVLRDRMHLAEDGMAVVLLVINKATGEVLQRPELLTRGVVYEDESQELLEEAKDAIEAALALGSKGMDFADDEVVGPSEIAQRALRRFFKRRLGRRPAVFPLVMEM</sequence>
<reference evidence="11 12" key="2">
    <citation type="submission" date="2024-09" db="EMBL/GenBank/DDBJ databases">
        <title>Draft genome sequence of Candidatus Magnetaquicoccaceae bacterium FCR-1.</title>
        <authorList>
            <person name="Shimoshige H."/>
            <person name="Shimamura S."/>
            <person name="Taoka A."/>
            <person name="Kobayashi H."/>
            <person name="Maekawa T."/>
        </authorList>
    </citation>
    <scope>NUCLEOTIDE SEQUENCE [LARGE SCALE GENOMIC DNA]</scope>
    <source>
        <strain evidence="11 12">FCR-1</strain>
    </source>
</reference>
<dbReference type="PANTHER" id="PTHR43694:SF1">
    <property type="entry name" value="RIBONUCLEASE J"/>
    <property type="match status" value="1"/>
</dbReference>
<keyword evidence="3" id="KW-0479">Metal-binding</keyword>
<dbReference type="InterPro" id="IPR042173">
    <property type="entry name" value="RNase_J_2"/>
</dbReference>
<dbReference type="InterPro" id="IPR036866">
    <property type="entry name" value="RibonucZ/Hydroxyglut_hydro"/>
</dbReference>
<dbReference type="Proteomes" id="UP001628193">
    <property type="component" value="Unassembled WGS sequence"/>
</dbReference>
<evidence type="ECO:0000259" key="10">
    <source>
        <dbReference type="SMART" id="SM00849"/>
    </source>
</evidence>
<feature type="binding site" evidence="9">
    <location>
        <begin position="366"/>
        <end position="370"/>
    </location>
    <ligand>
        <name>substrate</name>
    </ligand>
</feature>
<dbReference type="InterPro" id="IPR030854">
    <property type="entry name" value="RNase_J_bac"/>
</dbReference>
<evidence type="ECO:0000256" key="9">
    <source>
        <dbReference type="HAMAP-Rule" id="MF_01491"/>
    </source>
</evidence>
<keyword evidence="4 9" id="KW-0255">Endonuclease</keyword>
<dbReference type="NCBIfam" id="TIGR00649">
    <property type="entry name" value="MG423"/>
    <property type="match status" value="1"/>
</dbReference>
<keyword evidence="6" id="KW-0862">Zinc</keyword>
<dbReference type="InterPro" id="IPR004613">
    <property type="entry name" value="RNase_J"/>
</dbReference>
<organism evidence="11 12">
    <name type="scientific">Candidatus Magnetaquiglobus chichijimensis</name>
    <dbReference type="NCBI Taxonomy" id="3141448"/>
    <lineage>
        <taxon>Bacteria</taxon>
        <taxon>Pseudomonadati</taxon>
        <taxon>Pseudomonadota</taxon>
        <taxon>Magnetococcia</taxon>
        <taxon>Magnetococcales</taxon>
        <taxon>Candidatus Magnetaquicoccaceae</taxon>
        <taxon>Candidatus Magnetaquiglobus</taxon>
    </lineage>
</organism>
<comment type="subcellular location">
    <subcellularLocation>
        <location evidence="9">Cytoplasm</location>
    </subcellularLocation>
</comment>
<dbReference type="Gene3D" id="3.60.15.10">
    <property type="entry name" value="Ribonuclease Z/Hydroxyacylglutathione hydrolase-like"/>
    <property type="match status" value="1"/>
</dbReference>
<keyword evidence="2 9" id="KW-0540">Nuclease</keyword>
<comment type="caution">
    <text evidence="11">The sequence shown here is derived from an EMBL/GenBank/DDBJ whole genome shotgun (WGS) entry which is preliminary data.</text>
</comment>
<evidence type="ECO:0000313" key="12">
    <source>
        <dbReference type="Proteomes" id="UP001628193"/>
    </source>
</evidence>
<dbReference type="InterPro" id="IPR055132">
    <property type="entry name" value="RNase_J_b_CASP"/>
</dbReference>
<keyword evidence="7 9" id="KW-0269">Exonuclease</keyword>
<dbReference type="HAMAP" id="MF_01491">
    <property type="entry name" value="RNase_J_bact"/>
    <property type="match status" value="1"/>
</dbReference>
<dbReference type="Pfam" id="PF00753">
    <property type="entry name" value="Lactamase_B"/>
    <property type="match status" value="1"/>
</dbReference>